<reference evidence="2 3" key="1">
    <citation type="journal article" date="2019" name="Commun. Biol.">
        <title>The bagworm genome reveals a unique fibroin gene that provides high tensile strength.</title>
        <authorList>
            <person name="Kono N."/>
            <person name="Nakamura H."/>
            <person name="Ohtoshi R."/>
            <person name="Tomita M."/>
            <person name="Numata K."/>
            <person name="Arakawa K."/>
        </authorList>
    </citation>
    <scope>NUCLEOTIDE SEQUENCE [LARGE SCALE GENOMIC DNA]</scope>
</reference>
<gene>
    <name evidence="2" type="ORF">EVAR_38188_1</name>
</gene>
<sequence length="155" mass="17203">MSALETVHPLALPTSTLCDTAAGAEDFTSDTFELHTLLCRLKTFRNRSPTIAPVPKRNKRSGKSGRLGRSTGERRQYPEWRFVIPILQMARDLYGTSLIIRGWPINYLSVRGFYFGIYNGTFATRGGPAGARPTLSPATTPIDVAGTVNEDRWKN</sequence>
<evidence type="ECO:0000313" key="2">
    <source>
        <dbReference type="EMBL" id="GBP49420.1"/>
    </source>
</evidence>
<proteinExistence type="predicted"/>
<comment type="caution">
    <text evidence="2">The sequence shown here is derived from an EMBL/GenBank/DDBJ whole genome shotgun (WGS) entry which is preliminary data.</text>
</comment>
<dbReference type="Proteomes" id="UP000299102">
    <property type="component" value="Unassembled WGS sequence"/>
</dbReference>
<keyword evidence="3" id="KW-1185">Reference proteome</keyword>
<accession>A0A4C1WEY7</accession>
<protein>
    <submittedName>
        <fullName evidence="2">Uncharacterized protein</fullName>
    </submittedName>
</protein>
<evidence type="ECO:0000313" key="3">
    <source>
        <dbReference type="Proteomes" id="UP000299102"/>
    </source>
</evidence>
<name>A0A4C1WEY7_EUMVA</name>
<feature type="region of interest" description="Disordered" evidence="1">
    <location>
        <begin position="50"/>
        <end position="72"/>
    </location>
</feature>
<dbReference type="AlphaFoldDB" id="A0A4C1WEY7"/>
<dbReference type="EMBL" id="BGZK01000544">
    <property type="protein sequence ID" value="GBP49420.1"/>
    <property type="molecule type" value="Genomic_DNA"/>
</dbReference>
<evidence type="ECO:0000256" key="1">
    <source>
        <dbReference type="SAM" id="MobiDB-lite"/>
    </source>
</evidence>
<organism evidence="2 3">
    <name type="scientific">Eumeta variegata</name>
    <name type="common">Bagworm moth</name>
    <name type="synonym">Eumeta japonica</name>
    <dbReference type="NCBI Taxonomy" id="151549"/>
    <lineage>
        <taxon>Eukaryota</taxon>
        <taxon>Metazoa</taxon>
        <taxon>Ecdysozoa</taxon>
        <taxon>Arthropoda</taxon>
        <taxon>Hexapoda</taxon>
        <taxon>Insecta</taxon>
        <taxon>Pterygota</taxon>
        <taxon>Neoptera</taxon>
        <taxon>Endopterygota</taxon>
        <taxon>Lepidoptera</taxon>
        <taxon>Glossata</taxon>
        <taxon>Ditrysia</taxon>
        <taxon>Tineoidea</taxon>
        <taxon>Psychidae</taxon>
        <taxon>Oiketicinae</taxon>
        <taxon>Eumeta</taxon>
    </lineage>
</organism>